<evidence type="ECO:0000256" key="12">
    <source>
        <dbReference type="PIRSR" id="PIRSR605502-1"/>
    </source>
</evidence>
<name>A0AA85K9U9_TRIRE</name>
<dbReference type="GO" id="GO:0005634">
    <property type="term" value="C:nucleus"/>
    <property type="evidence" value="ECO:0007669"/>
    <property type="project" value="TreeGrafter"/>
</dbReference>
<keyword evidence="12" id="KW-0460">Magnesium</keyword>
<protein>
    <recommendedName>
        <fullName evidence="4">ADP-ribosylhydrolase ARH3</fullName>
        <ecNumber evidence="2">3.2.1.143</ecNumber>
    </recommendedName>
    <alternativeName>
        <fullName evidence="5">ADP-ribose glycohydrolase ARH3</fullName>
    </alternativeName>
    <alternativeName>
        <fullName evidence="6">ADP-ribosylhydrolase 3</fullName>
    </alternativeName>
    <alternativeName>
        <fullName evidence="9">O-acetyl-ADP-ribose deacetylase ARH3</fullName>
    </alternativeName>
    <alternativeName>
        <fullName evidence="10">Poly(ADP-ribose) glycohydrolase ARH3</fullName>
    </alternativeName>
    <alternativeName>
        <fullName evidence="8">[Protein ADP-ribosylarginine] hydrolase-like protein 2</fullName>
    </alternativeName>
    <alternativeName>
        <fullName evidence="7">[Protein ADP-ribosylserine] hydrolase</fullName>
    </alternativeName>
</protein>
<evidence type="ECO:0000256" key="1">
    <source>
        <dbReference type="ARBA" id="ARBA00010702"/>
    </source>
</evidence>
<evidence type="ECO:0000256" key="9">
    <source>
        <dbReference type="ARBA" id="ARBA00043187"/>
    </source>
</evidence>
<evidence type="ECO:0000256" key="3">
    <source>
        <dbReference type="ARBA" id="ARBA00022801"/>
    </source>
</evidence>
<keyword evidence="3" id="KW-0378">Hydrolase</keyword>
<dbReference type="Pfam" id="PF03747">
    <property type="entry name" value="ADP_ribosyl_GH"/>
    <property type="match status" value="2"/>
</dbReference>
<comment type="catalytic activity">
    <reaction evidence="11">
        <text>alpha-NAD(+) + H2O = ADP-D-ribose + nicotinamide + H(+)</text>
        <dbReference type="Rhea" id="RHEA:68792"/>
        <dbReference type="ChEBI" id="CHEBI:15377"/>
        <dbReference type="ChEBI" id="CHEBI:15378"/>
        <dbReference type="ChEBI" id="CHEBI:17154"/>
        <dbReference type="ChEBI" id="CHEBI:57967"/>
        <dbReference type="ChEBI" id="CHEBI:77017"/>
    </reaction>
</comment>
<organism evidence="13 14">
    <name type="scientific">Trichobilharzia regenti</name>
    <name type="common">Nasal bird schistosome</name>
    <dbReference type="NCBI Taxonomy" id="157069"/>
    <lineage>
        <taxon>Eukaryota</taxon>
        <taxon>Metazoa</taxon>
        <taxon>Spiralia</taxon>
        <taxon>Lophotrochozoa</taxon>
        <taxon>Platyhelminthes</taxon>
        <taxon>Trematoda</taxon>
        <taxon>Digenea</taxon>
        <taxon>Strigeidida</taxon>
        <taxon>Schistosomatoidea</taxon>
        <taxon>Schistosomatidae</taxon>
        <taxon>Trichobilharzia</taxon>
    </lineage>
</organism>
<evidence type="ECO:0000256" key="4">
    <source>
        <dbReference type="ARBA" id="ARBA00041057"/>
    </source>
</evidence>
<dbReference type="PANTHER" id="PTHR16222">
    <property type="entry name" value="ADP-RIBOSYLGLYCOHYDROLASE"/>
    <property type="match status" value="1"/>
</dbReference>
<dbReference type="AlphaFoldDB" id="A0AA85K9U9"/>
<comment type="cofactor">
    <cofactor evidence="12">
        <name>Mg(2+)</name>
        <dbReference type="ChEBI" id="CHEBI:18420"/>
    </cofactor>
    <text evidence="12">Binds 2 magnesium ions per subunit.</text>
</comment>
<reference evidence="13" key="1">
    <citation type="submission" date="2022-06" db="EMBL/GenBank/DDBJ databases">
        <authorList>
            <person name="Berger JAMES D."/>
            <person name="Berger JAMES D."/>
        </authorList>
    </citation>
    <scope>NUCLEOTIDE SEQUENCE [LARGE SCALE GENOMIC DNA]</scope>
</reference>
<feature type="binding site" evidence="12">
    <location>
        <position position="223"/>
    </location>
    <ligand>
        <name>Mg(2+)</name>
        <dbReference type="ChEBI" id="CHEBI:18420"/>
        <label>1</label>
    </ligand>
</feature>
<dbReference type="GO" id="GO:0005739">
    <property type="term" value="C:mitochondrion"/>
    <property type="evidence" value="ECO:0007669"/>
    <property type="project" value="TreeGrafter"/>
</dbReference>
<evidence type="ECO:0000256" key="11">
    <source>
        <dbReference type="ARBA" id="ARBA00049015"/>
    </source>
</evidence>
<dbReference type="Gene3D" id="1.10.4080.10">
    <property type="entry name" value="ADP-ribosylation/Crystallin J1"/>
    <property type="match status" value="1"/>
</dbReference>
<evidence type="ECO:0000256" key="5">
    <source>
        <dbReference type="ARBA" id="ARBA00042398"/>
    </source>
</evidence>
<keyword evidence="12" id="KW-0479">Metal-binding</keyword>
<reference evidence="14" key="2">
    <citation type="submission" date="2023-11" db="UniProtKB">
        <authorList>
            <consortium name="WormBaseParasite"/>
        </authorList>
    </citation>
    <scope>IDENTIFICATION</scope>
</reference>
<evidence type="ECO:0000256" key="2">
    <source>
        <dbReference type="ARBA" id="ARBA00012255"/>
    </source>
</evidence>
<evidence type="ECO:0000256" key="6">
    <source>
        <dbReference type="ARBA" id="ARBA00042471"/>
    </source>
</evidence>
<dbReference type="PANTHER" id="PTHR16222:SF24">
    <property type="entry name" value="ADP-RIBOSYLHYDROLASE ARH3"/>
    <property type="match status" value="1"/>
</dbReference>
<dbReference type="InterPro" id="IPR005502">
    <property type="entry name" value="Ribosyl_crysJ1"/>
</dbReference>
<feature type="binding site" evidence="12">
    <location>
        <position position="220"/>
    </location>
    <ligand>
        <name>Mg(2+)</name>
        <dbReference type="ChEBI" id="CHEBI:18420"/>
        <label>1</label>
    </ligand>
</feature>
<dbReference type="GO" id="GO:0046872">
    <property type="term" value="F:metal ion binding"/>
    <property type="evidence" value="ECO:0007669"/>
    <property type="project" value="UniProtKB-KW"/>
</dbReference>
<sequence length="272" mass="30838">MISSGIFEVVKTLTKFATDYFEDGAHRYYGGTIGRVFTAMKKANYKDPYKYAAELFDGTGSYGNGGAMRAAPAALYALRFSEYDLERFIVDVTRLTHTHPWLSVVHLYKPMQLDPFKFVDYLLQRLERTEYSFVNFKHPVWRQALDAYRERFQHVKYFLSSGTEPSIKDVVGRLGNNLEAINSVPTAVYVFLRSLTPIPGIHFESILLRCVVYSIGLGGDTDSIGCMATALAGAYIGVPVHDSHGVLPRNVITRCERYNIIEEYAQWLSTRI</sequence>
<evidence type="ECO:0000256" key="10">
    <source>
        <dbReference type="ARBA" id="ARBA00043193"/>
    </source>
</evidence>
<proteinExistence type="inferred from homology"/>
<dbReference type="SUPFAM" id="SSF101478">
    <property type="entry name" value="ADP-ribosylglycohydrolase"/>
    <property type="match status" value="1"/>
</dbReference>
<dbReference type="GO" id="GO:0004649">
    <property type="term" value="F:poly(ADP-ribose) glycohydrolase activity"/>
    <property type="evidence" value="ECO:0007669"/>
    <property type="project" value="UniProtKB-EC"/>
</dbReference>
<keyword evidence="13" id="KW-1185">Reference proteome</keyword>
<evidence type="ECO:0000313" key="13">
    <source>
        <dbReference type="Proteomes" id="UP000050795"/>
    </source>
</evidence>
<dbReference type="EC" id="3.2.1.143" evidence="2"/>
<feature type="binding site" evidence="12">
    <location>
        <position position="222"/>
    </location>
    <ligand>
        <name>Mg(2+)</name>
        <dbReference type="ChEBI" id="CHEBI:18420"/>
        <label>1</label>
    </ligand>
</feature>
<dbReference type="InterPro" id="IPR050792">
    <property type="entry name" value="ADP-ribosylglycohydrolase"/>
</dbReference>
<dbReference type="WBParaSite" id="TREG1_71200.1">
    <property type="protein sequence ID" value="TREG1_71200.1"/>
    <property type="gene ID" value="TREG1_71200"/>
</dbReference>
<accession>A0AA85K9U9</accession>
<evidence type="ECO:0000256" key="8">
    <source>
        <dbReference type="ARBA" id="ARBA00042850"/>
    </source>
</evidence>
<evidence type="ECO:0000256" key="7">
    <source>
        <dbReference type="ARBA" id="ARBA00042722"/>
    </source>
</evidence>
<comment type="similarity">
    <text evidence="1">Belongs to the ADP-ribosylglycohydrolase family.</text>
</comment>
<evidence type="ECO:0000313" key="14">
    <source>
        <dbReference type="WBParaSite" id="TREG1_71200.1"/>
    </source>
</evidence>
<dbReference type="InterPro" id="IPR036705">
    <property type="entry name" value="Ribosyl_crysJ1_sf"/>
</dbReference>
<dbReference type="Proteomes" id="UP000050795">
    <property type="component" value="Unassembled WGS sequence"/>
</dbReference>